<name>A0A0B7KBZ5_BIOOC</name>
<dbReference type="SUPFAM" id="SSF52540">
    <property type="entry name" value="P-loop containing nucleoside triphosphate hydrolases"/>
    <property type="match status" value="1"/>
</dbReference>
<dbReference type="EMBL" id="CDPU01000027">
    <property type="protein sequence ID" value="CEO52231.1"/>
    <property type="molecule type" value="Genomic_DNA"/>
</dbReference>
<evidence type="ECO:0000313" key="8">
    <source>
        <dbReference type="EMBL" id="CEO52231.1"/>
    </source>
</evidence>
<dbReference type="InterPro" id="IPR056884">
    <property type="entry name" value="NPHP3-like_N"/>
</dbReference>
<dbReference type="SUPFAM" id="SSF53167">
    <property type="entry name" value="Purine and uridine phosphorylases"/>
    <property type="match status" value="1"/>
</dbReference>
<evidence type="ECO:0000256" key="2">
    <source>
        <dbReference type="ARBA" id="ARBA00023043"/>
    </source>
</evidence>
<feature type="repeat" description="ANK" evidence="3">
    <location>
        <begin position="1092"/>
        <end position="1124"/>
    </location>
</feature>
<evidence type="ECO:0000259" key="6">
    <source>
        <dbReference type="Pfam" id="PF22939"/>
    </source>
</evidence>
<feature type="repeat" description="ANK" evidence="3">
    <location>
        <begin position="1769"/>
        <end position="1801"/>
    </location>
</feature>
<feature type="domain" description="Nephrocystin 3-like N-terminal" evidence="7">
    <location>
        <begin position="324"/>
        <end position="507"/>
    </location>
</feature>
<dbReference type="PRINTS" id="PR01415">
    <property type="entry name" value="ANKYRIN"/>
</dbReference>
<keyword evidence="4" id="KW-0732">Signal</keyword>
<dbReference type="InterPro" id="IPR002110">
    <property type="entry name" value="Ankyrin_rpt"/>
</dbReference>
<feature type="repeat" description="ANK" evidence="3">
    <location>
        <begin position="978"/>
        <end position="1010"/>
    </location>
</feature>
<feature type="repeat" description="ANK" evidence="3">
    <location>
        <begin position="1011"/>
        <end position="1043"/>
    </location>
</feature>
<feature type="signal peptide" evidence="4">
    <location>
        <begin position="1"/>
        <end position="28"/>
    </location>
</feature>
<dbReference type="InterPro" id="IPR036770">
    <property type="entry name" value="Ankyrin_rpt-contain_sf"/>
</dbReference>
<dbReference type="InterPro" id="IPR035994">
    <property type="entry name" value="Nucleoside_phosphorylase_sf"/>
</dbReference>
<evidence type="ECO:0000256" key="4">
    <source>
        <dbReference type="SAM" id="SignalP"/>
    </source>
</evidence>
<feature type="repeat" description="ANK" evidence="3">
    <location>
        <begin position="1734"/>
        <end position="1766"/>
    </location>
</feature>
<evidence type="ECO:0000256" key="3">
    <source>
        <dbReference type="PROSITE-ProRule" id="PRU00023"/>
    </source>
</evidence>
<evidence type="ECO:0000259" key="5">
    <source>
        <dbReference type="Pfam" id="PF01048"/>
    </source>
</evidence>
<dbReference type="PANTHER" id="PTHR24198">
    <property type="entry name" value="ANKYRIN REPEAT AND PROTEIN KINASE DOMAIN-CONTAINING PROTEIN"/>
    <property type="match status" value="1"/>
</dbReference>
<dbReference type="SMART" id="SM00248">
    <property type="entry name" value="ANK"/>
    <property type="match status" value="21"/>
</dbReference>
<dbReference type="Pfam" id="PF13637">
    <property type="entry name" value="Ank_4"/>
    <property type="match status" value="1"/>
</dbReference>
<dbReference type="InterPro" id="IPR054471">
    <property type="entry name" value="GPIID_WHD"/>
</dbReference>
<dbReference type="Gene3D" id="1.25.40.20">
    <property type="entry name" value="Ankyrin repeat-containing domain"/>
    <property type="match status" value="6"/>
</dbReference>
<protein>
    <submittedName>
        <fullName evidence="8">Uncharacterized protein</fullName>
    </submittedName>
</protein>
<organism evidence="8">
    <name type="scientific">Bionectria ochroleuca</name>
    <name type="common">Gliocladium roseum</name>
    <dbReference type="NCBI Taxonomy" id="29856"/>
    <lineage>
        <taxon>Eukaryota</taxon>
        <taxon>Fungi</taxon>
        <taxon>Dikarya</taxon>
        <taxon>Ascomycota</taxon>
        <taxon>Pezizomycotina</taxon>
        <taxon>Sordariomycetes</taxon>
        <taxon>Hypocreomycetidae</taxon>
        <taxon>Hypocreales</taxon>
        <taxon>Bionectriaceae</taxon>
        <taxon>Clonostachys</taxon>
    </lineage>
</organism>
<evidence type="ECO:0000256" key="1">
    <source>
        <dbReference type="ARBA" id="ARBA00022737"/>
    </source>
</evidence>
<reference evidence="8" key="1">
    <citation type="submission" date="2015-01" db="EMBL/GenBank/DDBJ databases">
        <authorList>
            <person name="Durling Mikael"/>
        </authorList>
    </citation>
    <scope>NUCLEOTIDE SEQUENCE</scope>
</reference>
<keyword evidence="2 3" id="KW-0040">ANK repeat</keyword>
<dbReference type="GO" id="GO:0003824">
    <property type="term" value="F:catalytic activity"/>
    <property type="evidence" value="ECO:0007669"/>
    <property type="project" value="InterPro"/>
</dbReference>
<dbReference type="CDD" id="cd09008">
    <property type="entry name" value="MTAN"/>
    <property type="match status" value="1"/>
</dbReference>
<feature type="chain" id="PRO_5002119336" evidence="4">
    <location>
        <begin position="29"/>
        <end position="1834"/>
    </location>
</feature>
<dbReference type="PANTHER" id="PTHR24198:SF165">
    <property type="entry name" value="ANKYRIN REPEAT-CONTAINING PROTEIN-RELATED"/>
    <property type="match status" value="1"/>
</dbReference>
<evidence type="ECO:0000259" key="7">
    <source>
        <dbReference type="Pfam" id="PF24883"/>
    </source>
</evidence>
<accession>A0A0B7KBZ5</accession>
<keyword evidence="1" id="KW-0677">Repeat</keyword>
<feature type="domain" description="Nucleoside phosphorylase" evidence="5">
    <location>
        <begin position="13"/>
        <end position="262"/>
    </location>
</feature>
<dbReference type="Pfam" id="PF12796">
    <property type="entry name" value="Ank_2"/>
    <property type="match status" value="5"/>
</dbReference>
<feature type="repeat" description="ANK" evidence="3">
    <location>
        <begin position="1701"/>
        <end position="1733"/>
    </location>
</feature>
<dbReference type="InterPro" id="IPR027417">
    <property type="entry name" value="P-loop_NTPase"/>
</dbReference>
<dbReference type="PROSITE" id="PS50088">
    <property type="entry name" value="ANK_REPEAT"/>
    <property type="match status" value="11"/>
</dbReference>
<dbReference type="Pfam" id="PF22939">
    <property type="entry name" value="WHD_GPIID"/>
    <property type="match status" value="1"/>
</dbReference>
<dbReference type="PROSITE" id="PS50297">
    <property type="entry name" value="ANK_REP_REGION"/>
    <property type="match status" value="11"/>
</dbReference>
<sequence>MDSPSLPNRMYTVGWICALAVEMAAATAMLDEVHQGPRELHPNDHNSYTLGKINNHNVVIACLPAGNYGIAPAASTAQQMLTSFTGIKFGLMVGIGGGIPQEGHDIRLGDIVVSEPKGQLGGVIQYDRGRELGVYFERTGWLNSPPEVLLTALNALKASHWTSKSKLEKILASLASTNPSFAHPVANEALAELPDRGNLDPVVHYGIIASGNQVIKDAATRDRLRQELGNVLCFEMEAAGLMNNFPCLVIRGISDYADYHKNDIWQPYAAATAAAFAKNLLSIVHAQEVEDASCAPNATDSPSLVLPFSGISDGKEFVAEAAAGTCTWLLEDGEYKEWQEQDNGLLWITGKPGSGKSTLLRYASMVDSERRRDDSKKVIVLSFFFHSNESGSQTTPLDFYRNLLHQLIVRYRDQLWNQLVEVVQNFQLSSGHSINDGEEWNWNVNELERLLQSCINKARKTHAVQIMVDALDECSQDGIISLEAFFKNIRSQSASSLSRLSICITCRHFPLVKWQQGKEISVESKNEADIRTYVRSNLEPFEDGQDPGALEDEMVERSSGIFLWAKLVLPNLVLQQRKGMNPEQLLQSLQRTPSRLADIFEDAVNKLADEPQEKLWSLRLFQWLCFTRKPLSVAELQWAMNVSVNSQCSSLEECLRLSDSIRTEKQMSKRLQSLSGGLAELREHHGTQVIQLIHQSAKEFLIDRGFQTLDPVLYSNVVLRGQTNICLSQACIRYLAMDEIVSSESSKPWQQFPFLDYSVTSWTVHAEKAEGMHMSQEYILSSFHWPSERIVGSWVRASTKAHKNWPVPCTTLLHATARHDLVSAVMAQTWGASLIYKFLLYLVIQNWVMIVPVSVLLRQVLQLCVVANRDIDRKDDRGRTPLSLAAARGHKRVVQVLLLRADVDVNAIDQEGRTPLSLVAAAGHEEVMELLLAHPGIDINLSDKLKRTPLMWATAKYNGPVALRLIQEAADVSASDHDGITALHLAAEGGQEGLARILLDHGASIEAKDRNGRTALHAAALYGNTLMLQLLLDRGADITASDNGRDTVLHRVAGNRDPRVARRLVEKESDIVATGSLVLKHCSDLNFSTDSSGRTPLHRAVGNGRRALVEVLLQNGAMINAEDHQRQTPLLVAMENRETAMMNFLVDKGADVTVIVRKSDAQDSPSKSKVDSGSNRMTLERACKDGDEPLVQRLLKEDAPVTFEALNAAAEKGHEGIVRLLLEKRPYIARMVPTKTMLRSGDNHALHHAASHGHEAVVKLLLANGADINANVLGTPLYHAAESLPKDTGKAAVQEAMIRLLLEHGANTQSSFWQALDSVASRGSKALVLTMLDHGAEPTASTLEAAVRGFNEPVIQFLLERGVEITPEALTSAVRLEHEPTVRLLIEQGTAPTEDALNYAVSLGHEAIVRLLLEKGAVTSPDTLRMISTRTNEGIVRLLLDRGAKLTPRALEIAAGYGNESVIRLLLSEGVEATSEALERAVANEQDATFWLLLEKGATITPNTLVQAIATENKAAVHFILERKVEIIPEAVEEAAAYGDKDLLQLLLDNGGRTTPHVLPKAISKGRLDLVQLLLDNGAIITPEAITQAIQSEDEAIILLLLGKGINPSSSALDSAVKKGNEAIIRLLLRRGVSVTFKALESAVLFTNTALVRLLLDQGPQIIHLDRNALTALHRAVYIRDVTTSKLLLERGIDVNAENHYNATALHIATKSGNDELVSLLLRFGADVNKDHRYESLPLWLAVAHGYDSIVQLLLEHGADANKRTFRSRSKTALKVAIESDNPRTVKLLLQHGADVGDGAKAREMLALAITNGNKTIIQLVKEHIGDLATGEAE</sequence>
<dbReference type="Gene3D" id="3.40.50.1580">
    <property type="entry name" value="Nucleoside phosphorylase domain"/>
    <property type="match status" value="1"/>
</dbReference>
<feature type="repeat" description="ANK" evidence="3">
    <location>
        <begin position="911"/>
        <end position="944"/>
    </location>
</feature>
<feature type="domain" description="GPI inositol-deacylase winged helix" evidence="6">
    <location>
        <begin position="618"/>
        <end position="706"/>
    </location>
</feature>
<dbReference type="Pfam" id="PF01048">
    <property type="entry name" value="PNP_UDP_1"/>
    <property type="match status" value="1"/>
</dbReference>
<proteinExistence type="predicted"/>
<feature type="repeat" description="ANK" evidence="3">
    <location>
        <begin position="877"/>
        <end position="910"/>
    </location>
</feature>
<dbReference type="SUPFAM" id="SSF48403">
    <property type="entry name" value="Ankyrin repeat"/>
    <property type="match status" value="4"/>
</dbReference>
<feature type="repeat" description="ANK" evidence="3">
    <location>
        <begin position="1668"/>
        <end position="1700"/>
    </location>
</feature>
<dbReference type="Pfam" id="PF24883">
    <property type="entry name" value="NPHP3_N"/>
    <property type="match status" value="1"/>
</dbReference>
<feature type="repeat" description="ANK" evidence="3">
    <location>
        <begin position="1125"/>
        <end position="1157"/>
    </location>
</feature>
<feature type="repeat" description="ANK" evidence="3">
    <location>
        <begin position="1241"/>
        <end position="1273"/>
    </location>
</feature>
<dbReference type="InterPro" id="IPR000845">
    <property type="entry name" value="Nucleoside_phosphorylase_d"/>
</dbReference>
<gene>
    <name evidence="8" type="ORF">BN869_000008289_1</name>
</gene>
<dbReference type="Gene3D" id="3.40.50.300">
    <property type="entry name" value="P-loop containing nucleotide triphosphate hydrolases"/>
    <property type="match status" value="1"/>
</dbReference>
<dbReference type="GO" id="GO:0009116">
    <property type="term" value="P:nucleoside metabolic process"/>
    <property type="evidence" value="ECO:0007669"/>
    <property type="project" value="InterPro"/>
</dbReference>